<organism evidence="3 4">
    <name type="scientific">Cerrena zonata</name>
    <dbReference type="NCBI Taxonomy" id="2478898"/>
    <lineage>
        <taxon>Eukaryota</taxon>
        <taxon>Fungi</taxon>
        <taxon>Dikarya</taxon>
        <taxon>Basidiomycota</taxon>
        <taxon>Agaricomycotina</taxon>
        <taxon>Agaricomycetes</taxon>
        <taxon>Polyporales</taxon>
        <taxon>Cerrenaceae</taxon>
        <taxon>Cerrena</taxon>
    </lineage>
</organism>
<dbReference type="Pfam" id="PF25701">
    <property type="entry name" value="RRM_YTH1"/>
    <property type="match status" value="1"/>
</dbReference>
<dbReference type="PANTHER" id="PTHR12357">
    <property type="entry name" value="YTH YT521-B HOMOLOGY DOMAIN-CONTAINING"/>
    <property type="match status" value="1"/>
</dbReference>
<dbReference type="PROSITE" id="PS50882">
    <property type="entry name" value="YTH"/>
    <property type="match status" value="1"/>
</dbReference>
<evidence type="ECO:0000313" key="4">
    <source>
        <dbReference type="Proteomes" id="UP001385951"/>
    </source>
</evidence>
<feature type="compositionally biased region" description="Low complexity" evidence="1">
    <location>
        <begin position="335"/>
        <end position="369"/>
    </location>
</feature>
<comment type="caution">
    <text evidence="3">The sequence shown here is derived from an EMBL/GenBank/DDBJ whole genome shotgun (WGS) entry which is preliminary data.</text>
</comment>
<reference evidence="3 4" key="1">
    <citation type="submission" date="2022-09" db="EMBL/GenBank/DDBJ databases">
        <authorList>
            <person name="Palmer J.M."/>
        </authorList>
    </citation>
    <scope>NUCLEOTIDE SEQUENCE [LARGE SCALE GENOMIC DNA]</scope>
    <source>
        <strain evidence="3 4">DSM 7382</strain>
    </source>
</reference>
<feature type="region of interest" description="Disordered" evidence="1">
    <location>
        <begin position="448"/>
        <end position="537"/>
    </location>
</feature>
<feature type="compositionally biased region" description="Basic and acidic residues" evidence="1">
    <location>
        <begin position="456"/>
        <end position="471"/>
    </location>
</feature>
<dbReference type="PANTHER" id="PTHR12357:SF3">
    <property type="entry name" value="YTH DOMAIN-CONTAINING PROTEIN 1"/>
    <property type="match status" value="1"/>
</dbReference>
<dbReference type="InterPro" id="IPR007275">
    <property type="entry name" value="YTH_domain"/>
</dbReference>
<feature type="compositionally biased region" description="Low complexity" evidence="1">
    <location>
        <begin position="479"/>
        <end position="505"/>
    </location>
</feature>
<proteinExistence type="predicted"/>
<dbReference type="InterPro" id="IPR045168">
    <property type="entry name" value="YTH_prot"/>
</dbReference>
<dbReference type="AlphaFoldDB" id="A0AAW0GB86"/>
<feature type="compositionally biased region" description="Low complexity" evidence="1">
    <location>
        <begin position="528"/>
        <end position="537"/>
    </location>
</feature>
<feature type="domain" description="YTH" evidence="2">
    <location>
        <begin position="547"/>
        <end position="693"/>
    </location>
</feature>
<evidence type="ECO:0000313" key="3">
    <source>
        <dbReference type="EMBL" id="KAK7690131.1"/>
    </source>
</evidence>
<dbReference type="Pfam" id="PF04146">
    <property type="entry name" value="YTH"/>
    <property type="match status" value="1"/>
</dbReference>
<protein>
    <recommendedName>
        <fullName evidence="2">YTH domain-containing protein</fullName>
    </recommendedName>
</protein>
<dbReference type="GO" id="GO:1990247">
    <property type="term" value="F:N6-methyladenosine-containing RNA reader activity"/>
    <property type="evidence" value="ECO:0007669"/>
    <property type="project" value="TreeGrafter"/>
</dbReference>
<evidence type="ECO:0000256" key="1">
    <source>
        <dbReference type="SAM" id="MobiDB-lite"/>
    </source>
</evidence>
<feature type="compositionally biased region" description="Low complexity" evidence="1">
    <location>
        <begin position="622"/>
        <end position="640"/>
    </location>
</feature>
<sequence length="870" mass="93131">MMQQGYSTYTPVPPHPPHGQHSSEGSSPSSHSYTPTASAGAHSPAGPPQQQSSSPPFTPQPPPGYSRFPPSPYSPYPPHAYGHTSPMYPATYSTYPGPGYTPSPLESPEAQGTWYYVPSRPPATSGYEGYHTHTAYAYPPNPLGTTDLETAQGAYPSISNLGSGLYPISPRTTQQSPIQHPLGSPLSVSSPLRLHSPASPLLPSPSLPPSSRPPPSQPIPIRSDPTGHNVAHQQPQPSGPGGPGRVTDRRSYHPNPPASRSEWVMWAGNVPTDASHDELWRFFNQIPSPGTESIASSTGTAGSSGSMPTSIKSNPNPPIPALGHNQGHGRGGSLSSQFPSGPGTSSSSSGAASGPPVLPSQVSMLNSSQSSQQSQAPVYGGVQSIFLIARSNCAFVNFETAGHLQSAIQHFNGVSLRPNDPRCARLVCRVRNKEDDLKAGVGAQRGSGIHMKWIKQQKEHEKRTAKMKEVSGRGGGSPVGRKSFSSSSEPFTSPSSSPHPSFGSPSDDDSPSHGIQRRYPRGKPTPHSSSSGSLSTNSSILSQYFPKRYFILKSLTQSDLDLSVQKGLWATQKHNEGILDQAFRTSREVYLIFSVNKSGEFYGYARMVGPILRGEHQVSWASRTDSASSRRASNQSQRSAGPESPTTRLFFSPSEQRLFDESPLPVSPDPPQTGSADTSNPSSAPPELGPPHHRLSKQSPAIPPNSLDTQRLRRVLPVFLDNQEQPFELDSSAPIRAAIRRSPPHAPLPGHGSGGPSTDDDGVKRWDMVGLMDSLRPVQEDEELHDPLTEADLGVDEKGKGKLVEGPDGVREDGPVWGESFKIEWVRTERLPSIVPSTYGILESRSRSQGVQGRHGVGTQRRPESIGGMG</sequence>
<feature type="region of interest" description="Disordered" evidence="1">
    <location>
        <begin position="290"/>
        <end position="369"/>
    </location>
</feature>
<evidence type="ECO:0000259" key="2">
    <source>
        <dbReference type="PROSITE" id="PS50882"/>
    </source>
</evidence>
<dbReference type="InterPro" id="IPR057720">
    <property type="entry name" value="RRM_YTH1"/>
</dbReference>
<keyword evidence="4" id="KW-1185">Reference proteome</keyword>
<dbReference type="GO" id="GO:0005654">
    <property type="term" value="C:nucleoplasm"/>
    <property type="evidence" value="ECO:0007669"/>
    <property type="project" value="TreeGrafter"/>
</dbReference>
<feature type="compositionally biased region" description="Low complexity" evidence="1">
    <location>
        <begin position="19"/>
        <end position="55"/>
    </location>
</feature>
<dbReference type="CDD" id="cd21134">
    <property type="entry name" value="YTH"/>
    <property type="match status" value="1"/>
</dbReference>
<feature type="compositionally biased region" description="Low complexity" evidence="1">
    <location>
        <begin position="290"/>
        <end position="310"/>
    </location>
</feature>
<gene>
    <name evidence="3" type="ORF">QCA50_006780</name>
</gene>
<feature type="compositionally biased region" description="Polar residues" evidence="1">
    <location>
        <begin position="644"/>
        <end position="655"/>
    </location>
</feature>
<dbReference type="GO" id="GO:0000398">
    <property type="term" value="P:mRNA splicing, via spliceosome"/>
    <property type="evidence" value="ECO:0007669"/>
    <property type="project" value="TreeGrafter"/>
</dbReference>
<accession>A0AAW0GB86</accession>
<feature type="compositionally biased region" description="Low complexity" evidence="1">
    <location>
        <begin position="181"/>
        <end position="199"/>
    </location>
</feature>
<dbReference type="Gene3D" id="3.10.590.10">
    <property type="entry name" value="ph1033 like domains"/>
    <property type="match status" value="1"/>
</dbReference>
<dbReference type="GO" id="GO:0003729">
    <property type="term" value="F:mRNA binding"/>
    <property type="evidence" value="ECO:0007669"/>
    <property type="project" value="TreeGrafter"/>
</dbReference>
<feature type="region of interest" description="Disordered" evidence="1">
    <location>
        <begin position="622"/>
        <end position="709"/>
    </location>
</feature>
<feature type="compositionally biased region" description="Polar residues" evidence="1">
    <location>
        <begin position="672"/>
        <end position="682"/>
    </location>
</feature>
<feature type="region of interest" description="Disordered" evidence="1">
    <location>
        <begin position="1"/>
        <end position="264"/>
    </location>
</feature>
<dbReference type="EMBL" id="JASBNA010000007">
    <property type="protein sequence ID" value="KAK7690131.1"/>
    <property type="molecule type" value="Genomic_DNA"/>
</dbReference>
<dbReference type="SUPFAM" id="SSF54928">
    <property type="entry name" value="RNA-binding domain, RBD"/>
    <property type="match status" value="1"/>
</dbReference>
<feature type="compositionally biased region" description="Pro residues" evidence="1">
    <location>
        <begin position="56"/>
        <end position="78"/>
    </location>
</feature>
<dbReference type="InterPro" id="IPR035979">
    <property type="entry name" value="RBD_domain_sf"/>
</dbReference>
<feature type="region of interest" description="Disordered" evidence="1">
    <location>
        <begin position="845"/>
        <end position="870"/>
    </location>
</feature>
<dbReference type="GO" id="GO:0000381">
    <property type="term" value="P:regulation of alternative mRNA splicing, via spliceosome"/>
    <property type="evidence" value="ECO:0007669"/>
    <property type="project" value="TreeGrafter"/>
</dbReference>
<name>A0AAW0GB86_9APHY</name>
<feature type="compositionally biased region" description="Pro residues" evidence="1">
    <location>
        <begin position="200"/>
        <end position="218"/>
    </location>
</feature>
<dbReference type="Proteomes" id="UP001385951">
    <property type="component" value="Unassembled WGS sequence"/>
</dbReference>
<feature type="region of interest" description="Disordered" evidence="1">
    <location>
        <begin position="741"/>
        <end position="762"/>
    </location>
</feature>